<dbReference type="GO" id="GO:0006935">
    <property type="term" value="P:chemotaxis"/>
    <property type="evidence" value="ECO:0007669"/>
    <property type="project" value="UniProtKB-KW"/>
</dbReference>
<dbReference type="InterPro" id="IPR028976">
    <property type="entry name" value="CheC-like_sf"/>
</dbReference>
<dbReference type="Gene3D" id="3.40.1550.10">
    <property type="entry name" value="CheC-like"/>
    <property type="match status" value="1"/>
</dbReference>
<evidence type="ECO:0000256" key="2">
    <source>
        <dbReference type="ARBA" id="ARBA00022553"/>
    </source>
</evidence>
<dbReference type="InterPro" id="IPR050595">
    <property type="entry name" value="Bact_response_regulator"/>
</dbReference>
<evidence type="ECO:0000313" key="5">
    <source>
        <dbReference type="EMBL" id="SDT84395.1"/>
    </source>
</evidence>
<organism evidence="5 6">
    <name type="scientific">Desulfobacula phenolica</name>
    <dbReference type="NCBI Taxonomy" id="90732"/>
    <lineage>
        <taxon>Bacteria</taxon>
        <taxon>Pseudomonadati</taxon>
        <taxon>Thermodesulfobacteriota</taxon>
        <taxon>Desulfobacteria</taxon>
        <taxon>Desulfobacterales</taxon>
        <taxon>Desulfobacteraceae</taxon>
        <taxon>Desulfobacula</taxon>
    </lineage>
</organism>
<dbReference type="SUPFAM" id="SSF103039">
    <property type="entry name" value="CheC-like"/>
    <property type="match status" value="1"/>
</dbReference>
<dbReference type="RefSeq" id="WP_092229591.1">
    <property type="nucleotide sequence ID" value="NZ_FNLL01000001.1"/>
</dbReference>
<keyword evidence="2 3" id="KW-0597">Phosphoprotein</keyword>
<dbReference type="Pfam" id="PF00072">
    <property type="entry name" value="Response_reg"/>
    <property type="match status" value="1"/>
</dbReference>
<dbReference type="InterPro" id="IPR028051">
    <property type="entry name" value="CheX-like_dom"/>
</dbReference>
<gene>
    <name evidence="5" type="ORF">SAMN04487931_101225</name>
</gene>
<dbReference type="Pfam" id="PF13690">
    <property type="entry name" value="CheX"/>
    <property type="match status" value="1"/>
</dbReference>
<accession>A0A1H2DNC6</accession>
<keyword evidence="1" id="KW-0145">Chemotaxis</keyword>
<dbReference type="PROSITE" id="PS50110">
    <property type="entry name" value="RESPONSE_REGULATORY"/>
    <property type="match status" value="1"/>
</dbReference>
<dbReference type="InterPro" id="IPR011006">
    <property type="entry name" value="CheY-like_superfamily"/>
</dbReference>
<dbReference type="PANTHER" id="PTHR44591">
    <property type="entry name" value="STRESS RESPONSE REGULATOR PROTEIN 1"/>
    <property type="match status" value="1"/>
</dbReference>
<dbReference type="GO" id="GO:0000160">
    <property type="term" value="P:phosphorelay signal transduction system"/>
    <property type="evidence" value="ECO:0007669"/>
    <property type="project" value="InterPro"/>
</dbReference>
<dbReference type="InterPro" id="IPR001789">
    <property type="entry name" value="Sig_transdc_resp-reg_receiver"/>
</dbReference>
<dbReference type="Gene3D" id="3.40.50.2300">
    <property type="match status" value="1"/>
</dbReference>
<evidence type="ECO:0000256" key="1">
    <source>
        <dbReference type="ARBA" id="ARBA00022500"/>
    </source>
</evidence>
<dbReference type="EMBL" id="FNLL01000001">
    <property type="protein sequence ID" value="SDT84395.1"/>
    <property type="molecule type" value="Genomic_DNA"/>
</dbReference>
<evidence type="ECO:0000256" key="3">
    <source>
        <dbReference type="PROSITE-ProRule" id="PRU00169"/>
    </source>
</evidence>
<feature type="domain" description="Response regulatory" evidence="4">
    <location>
        <begin position="190"/>
        <end position="304"/>
    </location>
</feature>
<sequence length="304" mass="34518">MTQFTNHLNILSDSCKETIEQMTRLKIKNINIEKTEQQTKELPFAHVIAYTDYDKNMDGNFILSFEKEEAALNLSSAISERLGIGKFEEICEDSIDLLNEFLNIVVGRTISEWDKIGLKVKFGIPVLKRKHKSEDSKNLQAYTIIMNVIDTSESTDDGKDVEQIILKVDLSIVLRVDLSNKIENKIKDKKILIVEDSRVMRKIIAKILKKEGATVEEAGDGEEAIMVHKTFNPDLTLMDINMPKMNGLESIIHIKEFHPKAKFIILSSSSRKDEIITAKTLNVSGYLIKPVEADQLIKRVSNIL</sequence>
<dbReference type="AlphaFoldDB" id="A0A1H2DNC6"/>
<protein>
    <submittedName>
        <fullName evidence="5">Chemotaxis phosphatase CheX</fullName>
    </submittedName>
</protein>
<evidence type="ECO:0000313" key="6">
    <source>
        <dbReference type="Proteomes" id="UP000199608"/>
    </source>
</evidence>
<name>A0A1H2DNC6_9BACT</name>
<reference evidence="6" key="1">
    <citation type="submission" date="2016-10" db="EMBL/GenBank/DDBJ databases">
        <authorList>
            <person name="Varghese N."/>
            <person name="Submissions S."/>
        </authorList>
    </citation>
    <scope>NUCLEOTIDE SEQUENCE [LARGE SCALE GENOMIC DNA]</scope>
    <source>
        <strain evidence="6">DSM 3384</strain>
    </source>
</reference>
<keyword evidence="6" id="KW-1185">Reference proteome</keyword>
<dbReference type="PANTHER" id="PTHR44591:SF3">
    <property type="entry name" value="RESPONSE REGULATORY DOMAIN-CONTAINING PROTEIN"/>
    <property type="match status" value="1"/>
</dbReference>
<proteinExistence type="predicted"/>
<evidence type="ECO:0000259" key="4">
    <source>
        <dbReference type="PROSITE" id="PS50110"/>
    </source>
</evidence>
<dbReference type="SMART" id="SM00448">
    <property type="entry name" value="REC"/>
    <property type="match status" value="1"/>
</dbReference>
<dbReference type="SUPFAM" id="SSF52172">
    <property type="entry name" value="CheY-like"/>
    <property type="match status" value="1"/>
</dbReference>
<feature type="modified residue" description="4-aspartylphosphate" evidence="3">
    <location>
        <position position="239"/>
    </location>
</feature>
<dbReference type="Proteomes" id="UP000199608">
    <property type="component" value="Unassembled WGS sequence"/>
</dbReference>